<dbReference type="Pfam" id="PF24883">
    <property type="entry name" value="NPHP3_N"/>
    <property type="match status" value="1"/>
</dbReference>
<dbReference type="EMBL" id="JARJLG010000016">
    <property type="protein sequence ID" value="KAJ7774145.1"/>
    <property type="molecule type" value="Genomic_DNA"/>
</dbReference>
<accession>A0AAD7JXU1</accession>
<gene>
    <name evidence="3" type="ORF">DFH07DRAFT_988126</name>
</gene>
<keyword evidence="1" id="KW-0677">Repeat</keyword>
<dbReference type="Gene3D" id="3.40.50.300">
    <property type="entry name" value="P-loop containing nucleotide triphosphate hydrolases"/>
    <property type="match status" value="1"/>
</dbReference>
<dbReference type="AlphaFoldDB" id="A0AAD7JXU1"/>
<comment type="caution">
    <text evidence="3">The sequence shown here is derived from an EMBL/GenBank/DDBJ whole genome shotgun (WGS) entry which is preliminary data.</text>
</comment>
<sequence length="452" mass="51704">MTQRSFLKPVPVAGSSTAISSSNGKTMQVFCGSRVLVAGAGKSVLSTLVAEKKLYKAMEDSPPPPAVAFFYYDFRNKETQTVEIALRRIVLQLSAQSPHPYRVLDEHYNLSNGQTLPCFQDLQQILEQLLREIGRTYIILDALDECDVGEFDQLVDLVSALRAWAETPLHLLFTSQPRPVFTEGFEGIPCIPLGFYVTEEDIRFFIGDEIKTKSKYKQWRGQDQIVERIARKSKGMFRLAGCLLLELARCKRTNKLEEVLENLPNDLFEVYERFLKKIDQEDWVYVEATLRYRRKANTTTIFDWLEGLIIEIKGSNETRVQLAHASVQDYLLSNQFHAKFGCDLNEGRSHTFIAQTCISYLLYFGDHPLEEETIPNYPLAVYAANQWCIHLLQCHDRAILFGAAMQLLEDESQQYKALWCLRWDELKLPAGSPLHFRAATRCRGGNSRFSSS</sequence>
<keyword evidence="4" id="KW-1185">Reference proteome</keyword>
<evidence type="ECO:0000313" key="3">
    <source>
        <dbReference type="EMBL" id="KAJ7774145.1"/>
    </source>
</evidence>
<evidence type="ECO:0000259" key="2">
    <source>
        <dbReference type="Pfam" id="PF24883"/>
    </source>
</evidence>
<dbReference type="PANTHER" id="PTHR10039">
    <property type="entry name" value="AMELOGENIN"/>
    <property type="match status" value="1"/>
</dbReference>
<dbReference type="InterPro" id="IPR027417">
    <property type="entry name" value="P-loop_NTPase"/>
</dbReference>
<feature type="domain" description="Nephrocystin 3-like N-terminal" evidence="2">
    <location>
        <begin position="38"/>
        <end position="175"/>
    </location>
</feature>
<protein>
    <recommendedName>
        <fullName evidence="2">Nephrocystin 3-like N-terminal domain-containing protein</fullName>
    </recommendedName>
</protein>
<name>A0AAD7JXU1_9AGAR</name>
<dbReference type="Proteomes" id="UP001215280">
    <property type="component" value="Unassembled WGS sequence"/>
</dbReference>
<dbReference type="PANTHER" id="PTHR10039:SF16">
    <property type="entry name" value="GPI INOSITOL-DEACYLASE"/>
    <property type="match status" value="1"/>
</dbReference>
<evidence type="ECO:0000313" key="4">
    <source>
        <dbReference type="Proteomes" id="UP001215280"/>
    </source>
</evidence>
<organism evidence="3 4">
    <name type="scientific">Mycena maculata</name>
    <dbReference type="NCBI Taxonomy" id="230809"/>
    <lineage>
        <taxon>Eukaryota</taxon>
        <taxon>Fungi</taxon>
        <taxon>Dikarya</taxon>
        <taxon>Basidiomycota</taxon>
        <taxon>Agaricomycotina</taxon>
        <taxon>Agaricomycetes</taxon>
        <taxon>Agaricomycetidae</taxon>
        <taxon>Agaricales</taxon>
        <taxon>Marasmiineae</taxon>
        <taxon>Mycenaceae</taxon>
        <taxon>Mycena</taxon>
    </lineage>
</organism>
<dbReference type="InterPro" id="IPR056884">
    <property type="entry name" value="NPHP3-like_N"/>
</dbReference>
<proteinExistence type="predicted"/>
<evidence type="ECO:0000256" key="1">
    <source>
        <dbReference type="ARBA" id="ARBA00022737"/>
    </source>
</evidence>
<reference evidence="3" key="1">
    <citation type="submission" date="2023-03" db="EMBL/GenBank/DDBJ databases">
        <title>Massive genome expansion in bonnet fungi (Mycena s.s.) driven by repeated elements and novel gene families across ecological guilds.</title>
        <authorList>
            <consortium name="Lawrence Berkeley National Laboratory"/>
            <person name="Harder C.B."/>
            <person name="Miyauchi S."/>
            <person name="Viragh M."/>
            <person name="Kuo A."/>
            <person name="Thoen E."/>
            <person name="Andreopoulos B."/>
            <person name="Lu D."/>
            <person name="Skrede I."/>
            <person name="Drula E."/>
            <person name="Henrissat B."/>
            <person name="Morin E."/>
            <person name="Kohler A."/>
            <person name="Barry K."/>
            <person name="LaButti K."/>
            <person name="Morin E."/>
            <person name="Salamov A."/>
            <person name="Lipzen A."/>
            <person name="Mereny Z."/>
            <person name="Hegedus B."/>
            <person name="Baldrian P."/>
            <person name="Stursova M."/>
            <person name="Weitz H."/>
            <person name="Taylor A."/>
            <person name="Grigoriev I.V."/>
            <person name="Nagy L.G."/>
            <person name="Martin F."/>
            <person name="Kauserud H."/>
        </authorList>
    </citation>
    <scope>NUCLEOTIDE SEQUENCE</scope>
    <source>
        <strain evidence="3">CBHHK188m</strain>
    </source>
</reference>